<keyword evidence="7" id="KW-0547">Nucleotide-binding</keyword>
<dbReference type="Pfam" id="PF00005">
    <property type="entry name" value="ABC_tran"/>
    <property type="match status" value="1"/>
</dbReference>
<dbReference type="InterPro" id="IPR018449">
    <property type="entry name" value="NIL_domain"/>
</dbReference>
<evidence type="ECO:0000256" key="5">
    <source>
        <dbReference type="ARBA" id="ARBA00022448"/>
    </source>
</evidence>
<keyword evidence="16" id="KW-1185">Reference proteome</keyword>
<evidence type="ECO:0000256" key="2">
    <source>
        <dbReference type="ARBA" id="ARBA00004417"/>
    </source>
</evidence>
<gene>
    <name evidence="13" type="ORF">ACIPUP_03480</name>
    <name evidence="14" type="ORF">BSK71_06145</name>
</gene>
<dbReference type="EMBL" id="JBIXLL010000001">
    <property type="protein sequence ID" value="MFJ5428212.1"/>
    <property type="molecule type" value="Genomic_DNA"/>
</dbReference>
<dbReference type="InterPro" id="IPR041701">
    <property type="entry name" value="MetN_ABC"/>
</dbReference>
<evidence type="ECO:0000313" key="15">
    <source>
        <dbReference type="Proteomes" id="UP000189286"/>
    </source>
</evidence>
<reference evidence="13 16" key="3">
    <citation type="submission" date="2024-10" db="EMBL/GenBank/DDBJ databases">
        <authorList>
            <person name="Lu C.-H."/>
        </authorList>
    </citation>
    <scope>NUCLEOTIDE SEQUENCE [LARGE SCALE GENOMIC DNA]</scope>
    <source>
        <strain evidence="13 16">22ZTDG03-2</strain>
    </source>
</reference>
<evidence type="ECO:0000313" key="14">
    <source>
        <dbReference type="EMBL" id="ONK07994.1"/>
    </source>
</evidence>
<evidence type="ECO:0000313" key="13">
    <source>
        <dbReference type="EMBL" id="MFJ5428212.1"/>
    </source>
</evidence>
<dbReference type="Gene3D" id="3.40.50.300">
    <property type="entry name" value="P-loop containing nucleotide triphosphate hydrolases"/>
    <property type="match status" value="1"/>
</dbReference>
<accession>A0A1V2R6E7</accession>
<dbReference type="FunFam" id="3.40.50.300:FF:000056">
    <property type="entry name" value="Cell division ATP-binding protein FtsE"/>
    <property type="match status" value="1"/>
</dbReference>
<keyword evidence="10" id="KW-0029">Amino-acid transport</keyword>
<evidence type="ECO:0000256" key="9">
    <source>
        <dbReference type="ARBA" id="ARBA00022967"/>
    </source>
</evidence>
<dbReference type="SUPFAM" id="SSF55021">
    <property type="entry name" value="ACT-like"/>
    <property type="match status" value="1"/>
</dbReference>
<comment type="similarity">
    <text evidence="3">Belongs to the ABC transporter superfamily.</text>
</comment>
<dbReference type="PANTHER" id="PTHR43166">
    <property type="entry name" value="AMINO ACID IMPORT ATP-BINDING PROTEIN"/>
    <property type="match status" value="1"/>
</dbReference>
<keyword evidence="9" id="KW-1278">Translocase</keyword>
<dbReference type="SUPFAM" id="SSF52540">
    <property type="entry name" value="P-loop containing nucleoside triphosphate hydrolases"/>
    <property type="match status" value="1"/>
</dbReference>
<name>A0A1V2R6E7_9GAMM</name>
<proteinExistence type="inferred from homology"/>
<dbReference type="InterPro" id="IPR050086">
    <property type="entry name" value="MetN_ABC_transporter-like"/>
</dbReference>
<sequence length="341" mass="38286">MISFEHVSKSFTTQGKTLYAVKDVTLDIDKGEIFGIIGFSGAGKSTLLRLVNLLEQPTEGKVTVNQQDITALSAEGLRQLRRRIGMVFQTFNLFQSRTVAGNVAWPLRLARMDRQQIQQRVDEVLRFVGLEDKKDHYPEQLSGGQKQRVGIARALVSSPDILICDEATSALDPETTEDILQLLESINRQYNITILLITHEMNVIRRICHRVAVMEQGRVIEQGRVVDIFTRPEHKTTRNFVRSIFNDRLPPRLLQTLQSRHSGALYQLIFHDGSTSVPLLSQTARLHPLIDYNIIYGNISELQGALFGSLIVEFIGPPDSIAAALETLAQTVEVREVSDEG</sequence>
<reference evidence="14" key="2">
    <citation type="submission" date="2016-11" db="EMBL/GenBank/DDBJ databases">
        <authorList>
            <person name="Jaros S."/>
            <person name="Januszkiewicz K."/>
            <person name="Wedrychowicz H."/>
        </authorList>
    </citation>
    <scope>NUCLEOTIDE SEQUENCE [LARGE SCALE GENOMIC DNA]</scope>
    <source>
        <strain evidence="14">ICMP 9972</strain>
    </source>
</reference>
<comment type="function">
    <text evidence="1">Part of the ABC transporter FtsEX involved in cellular division. Important for assembly or stability of the septal ring.</text>
</comment>
<dbReference type="Pfam" id="PF09383">
    <property type="entry name" value="NIL"/>
    <property type="match status" value="1"/>
</dbReference>
<comment type="subcellular location">
    <subcellularLocation>
        <location evidence="2">Cell inner membrane</location>
        <topology evidence="2">Peripheral membrane protein</topology>
    </subcellularLocation>
</comment>
<evidence type="ECO:0000256" key="8">
    <source>
        <dbReference type="ARBA" id="ARBA00022840"/>
    </source>
</evidence>
<evidence type="ECO:0000259" key="12">
    <source>
        <dbReference type="PROSITE" id="PS50893"/>
    </source>
</evidence>
<evidence type="ECO:0000313" key="16">
    <source>
        <dbReference type="Proteomes" id="UP001617689"/>
    </source>
</evidence>
<dbReference type="AlphaFoldDB" id="A0A1V2R6E7"/>
<dbReference type="SMART" id="SM00382">
    <property type="entry name" value="AAA"/>
    <property type="match status" value="1"/>
</dbReference>
<dbReference type="CDD" id="cd03258">
    <property type="entry name" value="ABC_MetN_methionine_transporter"/>
    <property type="match status" value="1"/>
</dbReference>
<keyword evidence="8 14" id="KW-0067">ATP-binding</keyword>
<dbReference type="GO" id="GO:0016887">
    <property type="term" value="F:ATP hydrolysis activity"/>
    <property type="evidence" value="ECO:0007669"/>
    <property type="project" value="InterPro"/>
</dbReference>
<dbReference type="InterPro" id="IPR045865">
    <property type="entry name" value="ACT-like_dom_sf"/>
</dbReference>
<protein>
    <recommendedName>
        <fullName evidence="4">Cell division ATP-binding protein FtsE</fullName>
    </recommendedName>
</protein>
<dbReference type="InterPro" id="IPR003593">
    <property type="entry name" value="AAA+_ATPase"/>
</dbReference>
<dbReference type="PANTHER" id="PTHR43166:SF30">
    <property type="entry name" value="METHIONINE IMPORT ATP-BINDING PROTEIN METN"/>
    <property type="match status" value="1"/>
</dbReference>
<keyword evidence="6" id="KW-1003">Cell membrane</keyword>
<evidence type="ECO:0000256" key="7">
    <source>
        <dbReference type="ARBA" id="ARBA00022741"/>
    </source>
</evidence>
<dbReference type="GO" id="GO:0006865">
    <property type="term" value="P:amino acid transport"/>
    <property type="evidence" value="ECO:0007669"/>
    <property type="project" value="UniProtKB-KW"/>
</dbReference>
<reference evidence="15" key="1">
    <citation type="submission" date="2016-11" db="EMBL/GenBank/DDBJ databases">
        <authorList>
            <person name="Panda P."/>
            <person name="Visnovsky S."/>
            <person name="Pitman A."/>
        </authorList>
    </citation>
    <scope>NUCLEOTIDE SEQUENCE [LARGE SCALE GENOMIC DNA]</scope>
    <source>
        <strain evidence="15">ICMP 9972</strain>
    </source>
</reference>
<dbReference type="GO" id="GO:0005524">
    <property type="term" value="F:ATP binding"/>
    <property type="evidence" value="ECO:0007669"/>
    <property type="project" value="UniProtKB-KW"/>
</dbReference>
<dbReference type="Proteomes" id="UP001617689">
    <property type="component" value="Unassembled WGS sequence"/>
</dbReference>
<evidence type="ECO:0000256" key="4">
    <source>
        <dbReference type="ARBA" id="ARBA00020019"/>
    </source>
</evidence>
<keyword evidence="11" id="KW-0472">Membrane</keyword>
<comment type="caution">
    <text evidence="14">The sequence shown here is derived from an EMBL/GenBank/DDBJ whole genome shotgun (WGS) entry which is preliminary data.</text>
</comment>
<evidence type="ECO:0000256" key="3">
    <source>
        <dbReference type="ARBA" id="ARBA00005417"/>
    </source>
</evidence>
<organism evidence="14 15">
    <name type="scientific">Pectobacterium actinidiae</name>
    <dbReference type="NCBI Taxonomy" id="1507808"/>
    <lineage>
        <taxon>Bacteria</taxon>
        <taxon>Pseudomonadati</taxon>
        <taxon>Pseudomonadota</taxon>
        <taxon>Gammaproteobacteria</taxon>
        <taxon>Enterobacterales</taxon>
        <taxon>Pectobacteriaceae</taxon>
        <taxon>Pectobacterium</taxon>
    </lineage>
</organism>
<dbReference type="InterPro" id="IPR017871">
    <property type="entry name" value="ABC_transporter-like_CS"/>
</dbReference>
<keyword evidence="5" id="KW-0813">Transport</keyword>
<dbReference type="Proteomes" id="UP000189286">
    <property type="component" value="Unassembled WGS sequence"/>
</dbReference>
<evidence type="ECO:0000256" key="11">
    <source>
        <dbReference type="ARBA" id="ARBA00023136"/>
    </source>
</evidence>
<dbReference type="RefSeq" id="WP_039360356.1">
    <property type="nucleotide sequence ID" value="NZ_JBIXLK010000003.1"/>
</dbReference>
<dbReference type="Gene3D" id="3.30.70.260">
    <property type="match status" value="1"/>
</dbReference>
<dbReference type="InterPro" id="IPR027417">
    <property type="entry name" value="P-loop_NTPase"/>
</dbReference>
<evidence type="ECO:0000256" key="6">
    <source>
        <dbReference type="ARBA" id="ARBA00022475"/>
    </source>
</evidence>
<dbReference type="OrthoDB" id="9802264at2"/>
<feature type="domain" description="ABC transporter" evidence="12">
    <location>
        <begin position="2"/>
        <end position="241"/>
    </location>
</feature>
<evidence type="ECO:0000256" key="10">
    <source>
        <dbReference type="ARBA" id="ARBA00022970"/>
    </source>
</evidence>
<evidence type="ECO:0000256" key="1">
    <source>
        <dbReference type="ARBA" id="ARBA00002579"/>
    </source>
</evidence>
<dbReference type="InterPro" id="IPR003439">
    <property type="entry name" value="ABC_transporter-like_ATP-bd"/>
</dbReference>
<dbReference type="EMBL" id="MPUJ01000003">
    <property type="protein sequence ID" value="ONK07994.1"/>
    <property type="molecule type" value="Genomic_DNA"/>
</dbReference>
<dbReference type="PROSITE" id="PS50893">
    <property type="entry name" value="ABC_TRANSPORTER_2"/>
    <property type="match status" value="1"/>
</dbReference>
<dbReference type="SMART" id="SM00930">
    <property type="entry name" value="NIL"/>
    <property type="match status" value="1"/>
</dbReference>
<dbReference type="GO" id="GO:0005886">
    <property type="term" value="C:plasma membrane"/>
    <property type="evidence" value="ECO:0007669"/>
    <property type="project" value="UniProtKB-SubCell"/>
</dbReference>
<dbReference type="PROSITE" id="PS00211">
    <property type="entry name" value="ABC_TRANSPORTER_1"/>
    <property type="match status" value="1"/>
</dbReference>